<dbReference type="InterPro" id="IPR036361">
    <property type="entry name" value="SAP_dom_sf"/>
</dbReference>
<dbReference type="SUPFAM" id="SSF68906">
    <property type="entry name" value="SAP domain"/>
    <property type="match status" value="1"/>
</dbReference>
<dbReference type="Proteomes" id="UP000799750">
    <property type="component" value="Unassembled WGS sequence"/>
</dbReference>
<proteinExistence type="inferred from homology"/>
<protein>
    <recommendedName>
        <fullName evidence="4">SAP domain-containing protein</fullName>
    </recommendedName>
</protein>
<evidence type="ECO:0000256" key="1">
    <source>
        <dbReference type="ARBA" id="ARBA00022553"/>
    </source>
</evidence>
<dbReference type="Pfam" id="PF02037">
    <property type="entry name" value="SAP"/>
    <property type="match status" value="1"/>
</dbReference>
<sequence>MDYSKLKNAELEALLKSRNLPHTGKKADMVTRLQDADKKPSTAEAPAAANSTAAEDEIDWDDDATEAPATVTEPAATSEPAAAAVAAGGQGEVANPQAVPNQVADIDPAKTDDLTVKQPAAEDKTAEPIVEEAKVEEKPKVDFTKGLAKTTLDEEIEKRKKRAEKYNMSLEDDEGYKNLVRAKKFGGDVPQGINEALPDRPLGQKRGREGADEGRRGDEKRRGGRSDGRRGRGPRDDARGPREGGRGPRDNERGPRDGDRRPRNEKRRASPGGGPNWMSEADRAKAEARKAKFGAPPASAT</sequence>
<evidence type="ECO:0000256" key="2">
    <source>
        <dbReference type="ARBA" id="ARBA00046328"/>
    </source>
</evidence>
<dbReference type="AlphaFoldDB" id="A0A6A6RB75"/>
<keyword evidence="6" id="KW-1185">Reference proteome</keyword>
<dbReference type="SMART" id="SM00513">
    <property type="entry name" value="SAP"/>
    <property type="match status" value="1"/>
</dbReference>
<name>A0A6A6RB75_9PEZI</name>
<dbReference type="GO" id="GO:0016973">
    <property type="term" value="P:poly(A)+ mRNA export from nucleus"/>
    <property type="evidence" value="ECO:0007669"/>
    <property type="project" value="TreeGrafter"/>
</dbReference>
<accession>A0A6A6RB75</accession>
<dbReference type="InterPro" id="IPR052240">
    <property type="entry name" value="SAP_domain_ribonucleoprotein"/>
</dbReference>
<dbReference type="PANTHER" id="PTHR46551:SF1">
    <property type="entry name" value="SAP DOMAIN-CONTAINING RIBONUCLEOPROTEIN"/>
    <property type="match status" value="1"/>
</dbReference>
<dbReference type="GO" id="GO:0005634">
    <property type="term" value="C:nucleus"/>
    <property type="evidence" value="ECO:0007669"/>
    <property type="project" value="TreeGrafter"/>
</dbReference>
<feature type="compositionally biased region" description="Basic and acidic residues" evidence="3">
    <location>
        <begin position="280"/>
        <end position="290"/>
    </location>
</feature>
<evidence type="ECO:0000313" key="6">
    <source>
        <dbReference type="Proteomes" id="UP000799750"/>
    </source>
</evidence>
<feature type="domain" description="SAP" evidence="4">
    <location>
        <begin position="3"/>
        <end position="37"/>
    </location>
</feature>
<feature type="compositionally biased region" description="Basic and acidic residues" evidence="3">
    <location>
        <begin position="25"/>
        <end position="41"/>
    </location>
</feature>
<dbReference type="EMBL" id="MU004182">
    <property type="protein sequence ID" value="KAF2501616.1"/>
    <property type="molecule type" value="Genomic_DNA"/>
</dbReference>
<feature type="compositionally biased region" description="Low complexity" evidence="3">
    <location>
        <begin position="42"/>
        <end position="53"/>
    </location>
</feature>
<keyword evidence="1" id="KW-0597">Phosphoprotein</keyword>
<dbReference type="Pfam" id="PF18592">
    <property type="entry name" value="Tho1_MOS11_C"/>
    <property type="match status" value="1"/>
</dbReference>
<dbReference type="PROSITE" id="PS50800">
    <property type="entry name" value="SAP"/>
    <property type="match status" value="1"/>
</dbReference>
<gene>
    <name evidence="5" type="ORF">BU16DRAFT_203885</name>
</gene>
<organism evidence="5 6">
    <name type="scientific">Lophium mytilinum</name>
    <dbReference type="NCBI Taxonomy" id="390894"/>
    <lineage>
        <taxon>Eukaryota</taxon>
        <taxon>Fungi</taxon>
        <taxon>Dikarya</taxon>
        <taxon>Ascomycota</taxon>
        <taxon>Pezizomycotina</taxon>
        <taxon>Dothideomycetes</taxon>
        <taxon>Pleosporomycetidae</taxon>
        <taxon>Mytilinidiales</taxon>
        <taxon>Mytilinidiaceae</taxon>
        <taxon>Lophium</taxon>
    </lineage>
</organism>
<evidence type="ECO:0000259" key="4">
    <source>
        <dbReference type="PROSITE" id="PS50800"/>
    </source>
</evidence>
<dbReference type="PANTHER" id="PTHR46551">
    <property type="entry name" value="SAP DOMAIN-CONTAINING RIBONUCLEOPROTEIN"/>
    <property type="match status" value="1"/>
</dbReference>
<evidence type="ECO:0000313" key="5">
    <source>
        <dbReference type="EMBL" id="KAF2501616.1"/>
    </source>
</evidence>
<feature type="compositionally biased region" description="Basic and acidic residues" evidence="3">
    <location>
        <begin position="107"/>
        <end position="127"/>
    </location>
</feature>
<dbReference type="OrthoDB" id="445357at2759"/>
<dbReference type="InterPro" id="IPR003034">
    <property type="entry name" value="SAP_dom"/>
</dbReference>
<evidence type="ECO:0000256" key="3">
    <source>
        <dbReference type="SAM" id="MobiDB-lite"/>
    </source>
</evidence>
<feature type="compositionally biased region" description="Low complexity" evidence="3">
    <location>
        <begin position="66"/>
        <end position="87"/>
    </location>
</feature>
<dbReference type="InterPro" id="IPR040746">
    <property type="entry name" value="THO1_MOS11_C"/>
</dbReference>
<comment type="similarity">
    <text evidence="2">Belongs to the SAP domain-containing ribonucleoprotein family.</text>
</comment>
<feature type="compositionally biased region" description="Acidic residues" evidence="3">
    <location>
        <begin position="54"/>
        <end position="65"/>
    </location>
</feature>
<feature type="region of interest" description="Disordered" evidence="3">
    <location>
        <begin position="17"/>
        <end position="127"/>
    </location>
</feature>
<feature type="region of interest" description="Disordered" evidence="3">
    <location>
        <begin position="182"/>
        <end position="301"/>
    </location>
</feature>
<feature type="compositionally biased region" description="Basic and acidic residues" evidence="3">
    <location>
        <begin position="206"/>
        <end position="262"/>
    </location>
</feature>
<dbReference type="Gene3D" id="1.10.720.30">
    <property type="entry name" value="SAP domain"/>
    <property type="match status" value="1"/>
</dbReference>
<reference evidence="5" key="1">
    <citation type="journal article" date="2020" name="Stud. Mycol.">
        <title>101 Dothideomycetes genomes: a test case for predicting lifestyles and emergence of pathogens.</title>
        <authorList>
            <person name="Haridas S."/>
            <person name="Albert R."/>
            <person name="Binder M."/>
            <person name="Bloem J."/>
            <person name="Labutti K."/>
            <person name="Salamov A."/>
            <person name="Andreopoulos B."/>
            <person name="Baker S."/>
            <person name="Barry K."/>
            <person name="Bills G."/>
            <person name="Bluhm B."/>
            <person name="Cannon C."/>
            <person name="Castanera R."/>
            <person name="Culley D."/>
            <person name="Daum C."/>
            <person name="Ezra D."/>
            <person name="Gonzalez J."/>
            <person name="Henrissat B."/>
            <person name="Kuo A."/>
            <person name="Liang C."/>
            <person name="Lipzen A."/>
            <person name="Lutzoni F."/>
            <person name="Magnuson J."/>
            <person name="Mondo S."/>
            <person name="Nolan M."/>
            <person name="Ohm R."/>
            <person name="Pangilinan J."/>
            <person name="Park H.-J."/>
            <person name="Ramirez L."/>
            <person name="Alfaro M."/>
            <person name="Sun H."/>
            <person name="Tritt A."/>
            <person name="Yoshinaga Y."/>
            <person name="Zwiers L.-H."/>
            <person name="Turgeon B."/>
            <person name="Goodwin S."/>
            <person name="Spatafora J."/>
            <person name="Crous P."/>
            <person name="Grigoriev I."/>
        </authorList>
    </citation>
    <scope>NUCLEOTIDE SEQUENCE</scope>
    <source>
        <strain evidence="5">CBS 269.34</strain>
    </source>
</reference>